<gene>
    <name evidence="8" type="ORF">GCM10009304_19940</name>
</gene>
<evidence type="ECO:0000313" key="9">
    <source>
        <dbReference type="Proteomes" id="UP000635983"/>
    </source>
</evidence>
<keyword evidence="6 8" id="KW-0449">Lipoprotein</keyword>
<accession>A0A917UXR8</accession>
<keyword evidence="3 7" id="KW-0732">Signal</keyword>
<evidence type="ECO:0000256" key="2">
    <source>
        <dbReference type="ARBA" id="ARBA00008973"/>
    </source>
</evidence>
<feature type="chain" id="PRO_5037978547" evidence="7">
    <location>
        <begin position="27"/>
        <end position="281"/>
    </location>
</feature>
<dbReference type="Proteomes" id="UP000635983">
    <property type="component" value="Unassembled WGS sequence"/>
</dbReference>
<keyword evidence="9" id="KW-1185">Reference proteome</keyword>
<dbReference type="SUPFAM" id="SSF53850">
    <property type="entry name" value="Periplasmic binding protein-like II"/>
    <property type="match status" value="1"/>
</dbReference>
<evidence type="ECO:0000256" key="6">
    <source>
        <dbReference type="ARBA" id="ARBA00023288"/>
    </source>
</evidence>
<sequence length="281" mass="30603">MQLPAFLKRLLVMAPLLALSAGQALAADNHLRIGINDSPQNAAIELAAQLAKEKGIEVEVLSFSDWNTPNLALSNGDLDINYFQHQPFLENAVQQNGYDLVPIAYGVENKVGLYSKKITSFNEVKDGDTVAVADDPVNQGRGLHLYDRAGLIKLRDGVGPKAGLADIEANPKNLKFIELPGPQLARILDDVTVAQSYPSHILAAGTTDPGSALLFSNDQENGHLYALRFVVTSKNVDNPAIRTFIDIFQNDPRVREAISKAYGNPELYSLAWLSGRQEASR</sequence>
<evidence type="ECO:0000256" key="1">
    <source>
        <dbReference type="ARBA" id="ARBA00004635"/>
    </source>
</evidence>
<evidence type="ECO:0000256" key="7">
    <source>
        <dbReference type="SAM" id="SignalP"/>
    </source>
</evidence>
<organism evidence="8 9">
    <name type="scientific">Pseudomonas matsuisoli</name>
    <dbReference type="NCBI Taxonomy" id="1515666"/>
    <lineage>
        <taxon>Bacteria</taxon>
        <taxon>Pseudomonadati</taxon>
        <taxon>Pseudomonadota</taxon>
        <taxon>Gammaproteobacteria</taxon>
        <taxon>Pseudomonadales</taxon>
        <taxon>Pseudomonadaceae</taxon>
        <taxon>Pseudomonas</taxon>
    </lineage>
</organism>
<comment type="caution">
    <text evidence="8">The sequence shown here is derived from an EMBL/GenBank/DDBJ whole genome shotgun (WGS) entry which is preliminary data.</text>
</comment>
<comment type="similarity">
    <text evidence="2">Belongs to the NlpA lipoprotein family.</text>
</comment>
<dbReference type="Gene3D" id="3.40.190.10">
    <property type="entry name" value="Periplasmic binding protein-like II"/>
    <property type="match status" value="2"/>
</dbReference>
<reference evidence="8" key="1">
    <citation type="journal article" date="2014" name="Int. J. Syst. Evol. Microbiol.">
        <title>Complete genome sequence of Corynebacterium casei LMG S-19264T (=DSM 44701T), isolated from a smear-ripened cheese.</title>
        <authorList>
            <consortium name="US DOE Joint Genome Institute (JGI-PGF)"/>
            <person name="Walter F."/>
            <person name="Albersmeier A."/>
            <person name="Kalinowski J."/>
            <person name="Ruckert C."/>
        </authorList>
    </citation>
    <scope>NUCLEOTIDE SEQUENCE</scope>
    <source>
        <strain evidence="8">JCM 30078</strain>
    </source>
</reference>
<proteinExistence type="inferred from homology"/>
<dbReference type="AlphaFoldDB" id="A0A917UXR8"/>
<protein>
    <submittedName>
        <fullName evidence="8">Lipoprotein</fullName>
    </submittedName>
</protein>
<feature type="signal peptide" evidence="7">
    <location>
        <begin position="1"/>
        <end position="26"/>
    </location>
</feature>
<evidence type="ECO:0000256" key="5">
    <source>
        <dbReference type="ARBA" id="ARBA00023139"/>
    </source>
</evidence>
<dbReference type="Pfam" id="PF03180">
    <property type="entry name" value="Lipoprotein_9"/>
    <property type="match status" value="1"/>
</dbReference>
<evidence type="ECO:0000313" key="8">
    <source>
        <dbReference type="EMBL" id="GGJ93933.1"/>
    </source>
</evidence>
<evidence type="ECO:0000256" key="4">
    <source>
        <dbReference type="ARBA" id="ARBA00023136"/>
    </source>
</evidence>
<dbReference type="EMBL" id="BMPO01000004">
    <property type="protein sequence ID" value="GGJ93933.1"/>
    <property type="molecule type" value="Genomic_DNA"/>
</dbReference>
<dbReference type="GO" id="GO:0016020">
    <property type="term" value="C:membrane"/>
    <property type="evidence" value="ECO:0007669"/>
    <property type="project" value="UniProtKB-SubCell"/>
</dbReference>
<dbReference type="InterPro" id="IPR004872">
    <property type="entry name" value="Lipoprotein_NlpA"/>
</dbReference>
<comment type="subcellular location">
    <subcellularLocation>
        <location evidence="1">Membrane</location>
        <topology evidence="1">Lipid-anchor</topology>
    </subcellularLocation>
</comment>
<dbReference type="PANTHER" id="PTHR30429">
    <property type="entry name" value="D-METHIONINE-BINDING LIPOPROTEIN METQ"/>
    <property type="match status" value="1"/>
</dbReference>
<dbReference type="RefSeq" id="WP_188983074.1">
    <property type="nucleotide sequence ID" value="NZ_BMPO01000004.1"/>
</dbReference>
<name>A0A917UXR8_9PSED</name>
<keyword evidence="5" id="KW-0564">Palmitate</keyword>
<reference evidence="8" key="2">
    <citation type="submission" date="2020-09" db="EMBL/GenBank/DDBJ databases">
        <authorList>
            <person name="Sun Q."/>
            <person name="Ohkuma M."/>
        </authorList>
    </citation>
    <scope>NUCLEOTIDE SEQUENCE</scope>
    <source>
        <strain evidence="8">JCM 30078</strain>
    </source>
</reference>
<evidence type="ECO:0000256" key="3">
    <source>
        <dbReference type="ARBA" id="ARBA00022729"/>
    </source>
</evidence>
<keyword evidence="4" id="KW-0472">Membrane</keyword>
<dbReference type="PANTHER" id="PTHR30429:SF1">
    <property type="entry name" value="D-METHIONINE-BINDING LIPOPROTEIN METQ-RELATED"/>
    <property type="match status" value="1"/>
</dbReference>